<accession>A0A0M2HBD9</accession>
<proteinExistence type="predicted"/>
<protein>
    <recommendedName>
        <fullName evidence="3">Tail protein P2 I</fullName>
    </recommendedName>
</protein>
<dbReference type="Proteomes" id="UP000034098">
    <property type="component" value="Unassembled WGS sequence"/>
</dbReference>
<dbReference type="AlphaFoldDB" id="A0A0M2HBD9"/>
<dbReference type="PATRIC" id="fig|69370.6.peg.2621"/>
<comment type="caution">
    <text evidence="1">The sequence shown here is derived from an EMBL/GenBank/DDBJ whole genome shotgun (WGS) entry which is preliminary data.</text>
</comment>
<gene>
    <name evidence="1" type="ORF">RS82_02576</name>
</gene>
<sequence>MTEPEAATAAAHLWQLLPAVYRLRDGEAGGVLAELLDVFGDQLEVLAEELAQLYDDQFVETAAPWATPYVGGVVGYRPIHGVVPEVVSPRAEVANTVAYRRRKGTAAVIEQLARDVTGWPARVYESFERVATTQYLNHTRPHAAASAGLREHEALHHVMQQGAAFDDLAHTAHARPLASTWRERRGRYGIVKVPIFLWRTQPVLIERSPLAPDPSADGRRFRFDPLGADVRLFSQPRIETDIAHLAEPPDVPQPLTVRWAADHAPSVYGPTMSRARRSIILERQTGGGEPEAIPLAVIRFADLSDVPGGGGAWAHEPAAGDVHIDPSLGRVWFGEPFGADERVLATFSIGMAVPVGAGNRRRGDDPLPFPRRTASAGGSLQAELDLSQEAGTVLIVDSDRYPQSVTITSLTPDPTAGDDTAVCLAADAGARPLLELSSPLRLDMAAKSTVVLDGLLISGAPVVLDEIDPPDREPRTIVIRDTTLVPGITRTTTGAPASPTRASLIVLDPFACVRIERSVVGPIIAVEGATIEIVDSIVDASSRTGVAVTGRDGTSPRTVSAVADWETGDGTAAAGDLDIVASTIVGSIRCIRLDASNSLLLAALAEDDPRPRPVHAERTQQGCVRYSFLPDGSRTGRRFHCAPRPDDPLAVQRASRPRFGSMRYGDHDYLRLHEGTPDRIRLGADDEGEMGVTHRLYAPQRETNLRIRLDEYLRFGLAADRIFAT</sequence>
<name>A0A0M2HBD9_MICTR</name>
<evidence type="ECO:0008006" key="3">
    <source>
        <dbReference type="Google" id="ProtNLM"/>
    </source>
</evidence>
<evidence type="ECO:0000313" key="1">
    <source>
        <dbReference type="EMBL" id="KJL41959.1"/>
    </source>
</evidence>
<dbReference type="OrthoDB" id="626916at2"/>
<organism evidence="1 2">
    <name type="scientific">Microbacterium trichothecenolyticum</name>
    <name type="common">Aureobacterium trichothecenolyticum</name>
    <dbReference type="NCBI Taxonomy" id="69370"/>
    <lineage>
        <taxon>Bacteria</taxon>
        <taxon>Bacillati</taxon>
        <taxon>Actinomycetota</taxon>
        <taxon>Actinomycetes</taxon>
        <taxon>Micrococcales</taxon>
        <taxon>Microbacteriaceae</taxon>
        <taxon>Microbacterium</taxon>
    </lineage>
</organism>
<reference evidence="1 2" key="1">
    <citation type="submission" date="2015-02" db="EMBL/GenBank/DDBJ databases">
        <title>Draft genome sequences of ten Microbacterium spp. with emphasis on heavy metal contaminated environments.</title>
        <authorList>
            <person name="Corretto E."/>
        </authorList>
    </citation>
    <scope>NUCLEOTIDE SEQUENCE [LARGE SCALE GENOMIC DNA]</scope>
    <source>
        <strain evidence="1 2">DSM 8608</strain>
    </source>
</reference>
<dbReference type="EMBL" id="JYJA01000036">
    <property type="protein sequence ID" value="KJL41959.1"/>
    <property type="molecule type" value="Genomic_DNA"/>
</dbReference>
<evidence type="ECO:0000313" key="2">
    <source>
        <dbReference type="Proteomes" id="UP000034098"/>
    </source>
</evidence>
<dbReference type="RefSeq" id="WP_045299965.1">
    <property type="nucleotide sequence ID" value="NZ_JYJA01000036.1"/>
</dbReference>
<keyword evidence="2" id="KW-1185">Reference proteome</keyword>